<protein>
    <submittedName>
        <fullName evidence="3">NAD-dependent epimerase/dehydratase family protein</fullName>
    </submittedName>
</protein>
<keyword evidence="1" id="KW-1133">Transmembrane helix</keyword>
<dbReference type="SUPFAM" id="SSF51735">
    <property type="entry name" value="NAD(P)-binding Rossmann-fold domains"/>
    <property type="match status" value="1"/>
</dbReference>
<name>A0A4D7QRU5_9HYPH</name>
<evidence type="ECO:0000259" key="2">
    <source>
        <dbReference type="Pfam" id="PF01370"/>
    </source>
</evidence>
<evidence type="ECO:0000256" key="1">
    <source>
        <dbReference type="SAM" id="Phobius"/>
    </source>
</evidence>
<dbReference type="InterPro" id="IPR036291">
    <property type="entry name" value="NAD(P)-bd_dom_sf"/>
</dbReference>
<evidence type="ECO:0000313" key="3">
    <source>
        <dbReference type="EMBL" id="QCK88189.1"/>
    </source>
</evidence>
<keyword evidence="1" id="KW-0812">Transmembrane</keyword>
<dbReference type="Pfam" id="PF01370">
    <property type="entry name" value="Epimerase"/>
    <property type="match status" value="1"/>
</dbReference>
<feature type="domain" description="NAD-dependent epimerase/dehydratase" evidence="2">
    <location>
        <begin position="39"/>
        <end position="250"/>
    </location>
</feature>
<sequence length="347" mass="35966">MPHPACRLGSGRLTGRRGARHLGAASDLAKAQGKCVMTILVTGATGFVGAAIVRALAYRRRAVRAAARNPALVERLPGVEVVALPDLAGSPDWQPLLSNVTAVVHAAGLAHQPPTISLSTLMRVNAEASGTLADAAVAAGVSRFILMSSIRAVTGASATHLVQPTDEPAPTDDYGRSKLAAEFAVCRAFPGAIVLRPPVVHGAGAKGNMARLARLALSPLPLPIGGLTGRRSLVSEFNLASAVAHLLDLADAPCPIIHVQDGPPLTVPDMIRAMRQAFGRWPMVMTPPAGIDAAAIRMLAPGLASQLVDDLVISDDGLRATGWQPIEPSSDGLARMARTALFGQTRL</sequence>
<keyword evidence="4" id="KW-1185">Reference proteome</keyword>
<dbReference type="InterPro" id="IPR050177">
    <property type="entry name" value="Lipid_A_modif_metabolic_enz"/>
</dbReference>
<dbReference type="EMBL" id="CP039865">
    <property type="protein sequence ID" value="QCK88189.1"/>
    <property type="molecule type" value="Genomic_DNA"/>
</dbReference>
<dbReference type="PANTHER" id="PTHR43245:SF58">
    <property type="entry name" value="BLL5923 PROTEIN"/>
    <property type="match status" value="1"/>
</dbReference>
<dbReference type="Proteomes" id="UP000298588">
    <property type="component" value="Chromosome"/>
</dbReference>
<dbReference type="OrthoDB" id="9798669at2"/>
<feature type="transmembrane region" description="Helical" evidence="1">
    <location>
        <begin position="36"/>
        <end position="57"/>
    </location>
</feature>
<organism evidence="3 4">
    <name type="scientific">Phreatobacter aquaticus</name>
    <dbReference type="NCBI Taxonomy" id="2570229"/>
    <lineage>
        <taxon>Bacteria</taxon>
        <taxon>Pseudomonadati</taxon>
        <taxon>Pseudomonadota</taxon>
        <taxon>Alphaproteobacteria</taxon>
        <taxon>Hyphomicrobiales</taxon>
        <taxon>Phreatobacteraceae</taxon>
        <taxon>Phreatobacter</taxon>
    </lineage>
</organism>
<dbReference type="InterPro" id="IPR001509">
    <property type="entry name" value="Epimerase_deHydtase"/>
</dbReference>
<proteinExistence type="predicted"/>
<reference evidence="3 4" key="1">
    <citation type="submission" date="2019-04" db="EMBL/GenBank/DDBJ databases">
        <title>Phreatobacter aquaticus sp. nov.</title>
        <authorList>
            <person name="Choi A."/>
            <person name="Baek K."/>
        </authorList>
    </citation>
    <scope>NUCLEOTIDE SEQUENCE [LARGE SCALE GENOMIC DNA]</scope>
    <source>
        <strain evidence="3 4">NMCR1094</strain>
    </source>
</reference>
<evidence type="ECO:0000313" key="4">
    <source>
        <dbReference type="Proteomes" id="UP000298588"/>
    </source>
</evidence>
<dbReference type="AlphaFoldDB" id="A0A4D7QRU5"/>
<accession>A0A4D7QRU5</accession>
<dbReference type="KEGG" id="paqt:E8L99_21725"/>
<gene>
    <name evidence="3" type="ORF">E8L99_21725</name>
</gene>
<dbReference type="Gene3D" id="3.40.50.720">
    <property type="entry name" value="NAD(P)-binding Rossmann-like Domain"/>
    <property type="match status" value="1"/>
</dbReference>
<keyword evidence="1" id="KW-0472">Membrane</keyword>
<dbReference type="PANTHER" id="PTHR43245">
    <property type="entry name" value="BIFUNCTIONAL POLYMYXIN RESISTANCE PROTEIN ARNA"/>
    <property type="match status" value="1"/>
</dbReference>